<feature type="domain" description="HTH cro/C1-type" evidence="2">
    <location>
        <begin position="20"/>
        <end position="74"/>
    </location>
</feature>
<evidence type="ECO:0000256" key="1">
    <source>
        <dbReference type="ARBA" id="ARBA00023125"/>
    </source>
</evidence>
<dbReference type="RefSeq" id="WP_025333677.1">
    <property type="nucleotide sequence ID" value="NZ_CP004078.1"/>
</dbReference>
<dbReference type="HOGENOM" id="CLU_066192_44_5_9"/>
<dbReference type="KEGG" id="psab:PSAB_05895"/>
<dbReference type="AlphaFoldDB" id="X4ZH95"/>
<dbReference type="CDD" id="cd00093">
    <property type="entry name" value="HTH_XRE"/>
    <property type="match status" value="1"/>
</dbReference>
<dbReference type="PANTHER" id="PTHR46558:SF3">
    <property type="entry name" value="TRANSCRIPTIONAL REGULATOR"/>
    <property type="match status" value="1"/>
</dbReference>
<dbReference type="Proteomes" id="UP000019772">
    <property type="component" value="Chromosome"/>
</dbReference>
<dbReference type="SUPFAM" id="SSF47413">
    <property type="entry name" value="lambda repressor-like DNA-binding domains"/>
    <property type="match status" value="1"/>
</dbReference>
<reference evidence="3 4" key="1">
    <citation type="journal article" date="2014" name="PLoS Genet.">
        <title>Comparative Genomic Analysis of N2-Fixing and Non-N2-Fixing Paenibacillus spp.: Organization, Evolution and Expression of the Nitrogen Fixation Genes.</title>
        <authorList>
            <person name="Xie J.B."/>
            <person name="Du Z."/>
            <person name="Bai L."/>
            <person name="Tian C."/>
            <person name="Zhang Y."/>
            <person name="Xie J.Y."/>
            <person name="Wang T."/>
            <person name="Liu X."/>
            <person name="Chen X."/>
            <person name="Cheng Q."/>
            <person name="Chen S."/>
            <person name="Li J."/>
        </authorList>
    </citation>
    <scope>NUCLEOTIDE SEQUENCE [LARGE SCALE GENOMIC DNA]</scope>
    <source>
        <strain evidence="3 4">T27</strain>
    </source>
</reference>
<name>X4ZH95_9BACL</name>
<proteinExistence type="predicted"/>
<dbReference type="GO" id="GO:0003677">
    <property type="term" value="F:DNA binding"/>
    <property type="evidence" value="ECO:0007669"/>
    <property type="project" value="UniProtKB-KW"/>
</dbReference>
<dbReference type="SMART" id="SM00530">
    <property type="entry name" value="HTH_XRE"/>
    <property type="match status" value="1"/>
</dbReference>
<evidence type="ECO:0000259" key="2">
    <source>
        <dbReference type="PROSITE" id="PS50943"/>
    </source>
</evidence>
<dbReference type="EMBL" id="CP004078">
    <property type="protein sequence ID" value="AHV96115.1"/>
    <property type="molecule type" value="Genomic_DNA"/>
</dbReference>
<protein>
    <recommendedName>
        <fullName evidence="2">HTH cro/C1-type domain-containing protein</fullName>
    </recommendedName>
</protein>
<dbReference type="Gene3D" id="1.10.260.40">
    <property type="entry name" value="lambda repressor-like DNA-binding domains"/>
    <property type="match status" value="1"/>
</dbReference>
<dbReference type="Pfam" id="PF01381">
    <property type="entry name" value="HTH_3"/>
    <property type="match status" value="1"/>
</dbReference>
<dbReference type="PANTHER" id="PTHR46558">
    <property type="entry name" value="TRACRIPTIONAL REGULATORY PROTEIN-RELATED-RELATED"/>
    <property type="match status" value="1"/>
</dbReference>
<gene>
    <name evidence="3" type="ORF">PSAB_05895</name>
</gene>
<evidence type="ECO:0000313" key="3">
    <source>
        <dbReference type="EMBL" id="AHV96115.1"/>
    </source>
</evidence>
<dbReference type="eggNOG" id="COG1476">
    <property type="taxonomic scope" value="Bacteria"/>
</dbReference>
<dbReference type="PROSITE" id="PS50943">
    <property type="entry name" value="HTH_CROC1"/>
    <property type="match status" value="1"/>
</dbReference>
<dbReference type="OrthoDB" id="2641458at2"/>
<dbReference type="InterPro" id="IPR010982">
    <property type="entry name" value="Lambda_DNA-bd_dom_sf"/>
</dbReference>
<organism evidence="3 4">
    <name type="scientific">Paenibacillus sabinae T27</name>
    <dbReference type="NCBI Taxonomy" id="1268072"/>
    <lineage>
        <taxon>Bacteria</taxon>
        <taxon>Bacillati</taxon>
        <taxon>Bacillota</taxon>
        <taxon>Bacilli</taxon>
        <taxon>Bacillales</taxon>
        <taxon>Paenibacillaceae</taxon>
        <taxon>Paenibacillus</taxon>
    </lineage>
</organism>
<evidence type="ECO:0000313" key="4">
    <source>
        <dbReference type="Proteomes" id="UP000019772"/>
    </source>
</evidence>
<accession>X4ZH95</accession>
<keyword evidence="1" id="KW-0238">DNA-binding</keyword>
<sequence length="87" mass="9917">MNESEVNILTDKELKPLPKLTQARLEKGMTQEQLAKKAKITRSVLSNIERGYSLPSLPVAYRIAKALDKPIEYLFFNRNVQKVNKSA</sequence>
<keyword evidence="4" id="KW-1185">Reference proteome</keyword>
<dbReference type="STRING" id="1268072.PSAB_05895"/>
<dbReference type="InterPro" id="IPR001387">
    <property type="entry name" value="Cro/C1-type_HTH"/>
</dbReference>